<dbReference type="GO" id="GO:0005737">
    <property type="term" value="C:cytoplasm"/>
    <property type="evidence" value="ECO:0007669"/>
    <property type="project" value="TreeGrafter"/>
</dbReference>
<dbReference type="OrthoDB" id="10250105at2759"/>
<dbReference type="KEGG" id="tdl:TDEL_0C02310"/>
<dbReference type="PROSITE" id="PS51733">
    <property type="entry name" value="BPL_LPL_CATALYTIC"/>
    <property type="match status" value="1"/>
</dbReference>
<dbReference type="EMBL" id="HE616744">
    <property type="protein sequence ID" value="CCE91120.1"/>
    <property type="molecule type" value="Genomic_DNA"/>
</dbReference>
<dbReference type="FunCoup" id="G8ZRH8">
    <property type="interactions" value="142"/>
</dbReference>
<organism evidence="2 3">
    <name type="scientific">Torulaspora delbrueckii</name>
    <name type="common">Yeast</name>
    <name type="synonym">Candida colliculosa</name>
    <dbReference type="NCBI Taxonomy" id="4950"/>
    <lineage>
        <taxon>Eukaryota</taxon>
        <taxon>Fungi</taxon>
        <taxon>Dikarya</taxon>
        <taxon>Ascomycota</taxon>
        <taxon>Saccharomycotina</taxon>
        <taxon>Saccharomycetes</taxon>
        <taxon>Saccharomycetales</taxon>
        <taxon>Saccharomycetaceae</taxon>
        <taxon>Torulaspora</taxon>
    </lineage>
</organism>
<dbReference type="InterPro" id="IPR029062">
    <property type="entry name" value="Class_I_gatase-like"/>
</dbReference>
<dbReference type="RefSeq" id="XP_003680331.1">
    <property type="nucleotide sequence ID" value="XM_003680283.1"/>
</dbReference>
<protein>
    <recommendedName>
        <fullName evidence="1">BPL/LPL catalytic domain-containing protein</fullName>
    </recommendedName>
</protein>
<dbReference type="AlphaFoldDB" id="G8ZRH8"/>
<dbReference type="Gene3D" id="3.30.930.10">
    <property type="entry name" value="Bira Bifunctional Protein, Domain 2"/>
    <property type="match status" value="1"/>
</dbReference>
<dbReference type="PANTHER" id="PTHR12835">
    <property type="entry name" value="BIOTIN PROTEIN LIGASE"/>
    <property type="match status" value="1"/>
</dbReference>
<dbReference type="Proteomes" id="UP000005627">
    <property type="component" value="Chromosome 3"/>
</dbReference>
<evidence type="ECO:0000313" key="3">
    <source>
        <dbReference type="Proteomes" id="UP000005627"/>
    </source>
</evidence>
<dbReference type="eggNOG" id="KOG1536">
    <property type="taxonomic scope" value="Eukaryota"/>
</dbReference>
<name>G8ZRH8_TORDE</name>
<dbReference type="Gene3D" id="3.40.50.880">
    <property type="match status" value="1"/>
</dbReference>
<dbReference type="SUPFAM" id="SSF52317">
    <property type="entry name" value="Class I glutamine amidotransferase-like"/>
    <property type="match status" value="1"/>
</dbReference>
<dbReference type="STRING" id="1076872.G8ZRH8"/>
<dbReference type="SUPFAM" id="SSF55681">
    <property type="entry name" value="Class II aaRS and biotin synthetases"/>
    <property type="match status" value="1"/>
</dbReference>
<dbReference type="Pfam" id="PF09825">
    <property type="entry name" value="BPL_N"/>
    <property type="match status" value="1"/>
</dbReference>
<dbReference type="InterPro" id="IPR003142">
    <property type="entry name" value="BPL_C"/>
</dbReference>
<dbReference type="InParanoid" id="G8ZRH8"/>
<dbReference type="Pfam" id="PF03099">
    <property type="entry name" value="BPL_LplA_LipB"/>
    <property type="match status" value="1"/>
</dbReference>
<proteinExistence type="predicted"/>
<reference evidence="2 3" key="1">
    <citation type="journal article" date="2011" name="Proc. Natl. Acad. Sci. U.S.A.">
        <title>Evolutionary erosion of yeast sex chromosomes by mating-type switching accidents.</title>
        <authorList>
            <person name="Gordon J.L."/>
            <person name="Armisen D."/>
            <person name="Proux-Wera E."/>
            <person name="Oheigeartaigh S.S."/>
            <person name="Byrne K.P."/>
            <person name="Wolfe K.H."/>
        </authorList>
    </citation>
    <scope>NUCLEOTIDE SEQUENCE [LARGE SCALE GENOMIC DNA]</scope>
    <source>
        <strain evidence="3">ATCC 10662 / CBS 1146 / NBRC 0425 / NCYC 2629 / NRRL Y-866</strain>
    </source>
</reference>
<dbReference type="GeneID" id="11500455"/>
<dbReference type="InterPro" id="IPR019197">
    <property type="entry name" value="Biotin-prot_ligase_N"/>
</dbReference>
<dbReference type="PANTHER" id="PTHR12835:SF5">
    <property type="entry name" value="BIOTIN--PROTEIN LIGASE"/>
    <property type="match status" value="1"/>
</dbReference>
<dbReference type="InterPro" id="IPR004143">
    <property type="entry name" value="BPL_LPL_catalytic"/>
</dbReference>
<feature type="domain" description="BPL/LPL catalytic" evidence="1">
    <location>
        <begin position="376"/>
        <end position="611"/>
    </location>
</feature>
<sequence>MNVLVYNGPGTTPGSVKHTTETLRHFLEPYYAVSTVSAKALQTEPWMSKASALVFPGGADLPYVKECKTAIPKIKDFVRRQGGLFIGFCAGGYFGSGRVEFSQGNLEMEVTGNRELKFFPGIARGPAYDGFKYNSEDGAKAAPLVLPDGTEFATYFNGGSLFVDADHYDNVEVLARYKEPTDVRYQDSSSGTDRVGPAAVVLCSEGKGKALLTGPHPEFIPRLLSKSDDKHFLSRVVNVLIENEEQRLRFLKDIFTKAGLNCNNEFANVRAPNLTPLLVSASETRQQLVKNFQDNLFTITSDPTKFDDCVEIDGGNDKVRLYEGFKQPYYKAADFLRHGEPDEIPKTIIFPGEGELFPDSTLTSNYDIAKYFKYLNPDNTVGSMLMYGEVVTSTSSFLNENKNVLSSIPDSSMLHVGTIQVSGRGRGGNVWVNPKGVSACTAVISLPSRSPRTNKPVSIVFVQYLSMLAYCQAITSYGPGYEDLPVRIKWPNDLYALSPKYYQNNKLSLVGKALGQGSESQIVPITDIEPAYLKISGLLVNSNFFNDKFTLLLGCGLNVSHDGPTTSLNSWINILNREREAARLDRLAPIEVEKLHALYMNRLEILIRAFVDTGAASILPEYYRLWLHSNQIVTLKDHQNARAKITGITEDYGLLIAKELQSGSNTQFTGAVYHLQPDGNSFDIFKGLISKKAV</sequence>
<dbReference type="HOGENOM" id="CLU_006150_1_1_1"/>
<gene>
    <name evidence="2" type="primary">TDEL0C02310</name>
    <name evidence="2" type="ORF">TDEL_0C02310</name>
</gene>
<dbReference type="CDD" id="cd03144">
    <property type="entry name" value="GATase1_ScBLP_like"/>
    <property type="match status" value="1"/>
</dbReference>
<keyword evidence="3" id="KW-1185">Reference proteome</keyword>
<accession>G8ZRH8</accession>
<dbReference type="GO" id="GO:0004077">
    <property type="term" value="F:biotin--[biotin carboxyl-carrier protein] ligase activity"/>
    <property type="evidence" value="ECO:0007669"/>
    <property type="project" value="EnsemblFungi"/>
</dbReference>
<evidence type="ECO:0000313" key="2">
    <source>
        <dbReference type="EMBL" id="CCE91120.1"/>
    </source>
</evidence>
<evidence type="ECO:0000259" key="1">
    <source>
        <dbReference type="PROSITE" id="PS51733"/>
    </source>
</evidence>
<dbReference type="InterPro" id="IPR045864">
    <property type="entry name" value="aa-tRNA-synth_II/BPL/LPL"/>
</dbReference>
<dbReference type="Pfam" id="PF02237">
    <property type="entry name" value="BPL_C"/>
    <property type="match status" value="1"/>
</dbReference>